<reference evidence="1 2" key="1">
    <citation type="submission" date="2023-11" db="EMBL/GenBank/DDBJ databases">
        <title>Unpublished Manusciprt.</title>
        <authorList>
            <person name="Saticioglu I.B."/>
            <person name="Ay H."/>
            <person name="Ajmi N."/>
            <person name="Altun S."/>
            <person name="Duman M."/>
        </authorList>
    </citation>
    <scope>NUCLEOTIDE SEQUENCE [LARGE SCALE GENOMIC DNA]</scope>
    <source>
        <strain evidence="1 2">Fl-318</strain>
    </source>
</reference>
<protein>
    <recommendedName>
        <fullName evidence="3">DUF4294 domain-containing protein</fullName>
    </recommendedName>
</protein>
<evidence type="ECO:0000313" key="1">
    <source>
        <dbReference type="EMBL" id="MDX6190204.1"/>
    </source>
</evidence>
<comment type="caution">
    <text evidence="1">The sequence shown here is derived from an EMBL/GenBank/DDBJ whole genome shotgun (WGS) entry which is preliminary data.</text>
</comment>
<keyword evidence="2" id="KW-1185">Reference proteome</keyword>
<dbReference type="Proteomes" id="UP001273350">
    <property type="component" value="Unassembled WGS sequence"/>
</dbReference>
<name>A0ABU4RCA4_9FLAO</name>
<accession>A0ABU4RCA4</accession>
<organism evidence="1 2">
    <name type="scientific">Flavobacterium cupriresistens</name>
    <dbReference type="NCBI Taxonomy" id="2893885"/>
    <lineage>
        <taxon>Bacteria</taxon>
        <taxon>Pseudomonadati</taxon>
        <taxon>Bacteroidota</taxon>
        <taxon>Flavobacteriia</taxon>
        <taxon>Flavobacteriales</taxon>
        <taxon>Flavobacteriaceae</taxon>
        <taxon>Flavobacterium</taxon>
    </lineage>
</organism>
<evidence type="ECO:0008006" key="3">
    <source>
        <dbReference type="Google" id="ProtNLM"/>
    </source>
</evidence>
<evidence type="ECO:0000313" key="2">
    <source>
        <dbReference type="Proteomes" id="UP001273350"/>
    </source>
</evidence>
<proteinExistence type="predicted"/>
<sequence>MLPIYILHKKRICIKKSYLIRFLDIDKEVLNSIVIFKERQGAMSTLYEFNRLPFPIRDLIIEVFGSYHNQKVMKDFERTDISKMLAKVYLFELKKRKRETKILNK</sequence>
<dbReference type="RefSeq" id="WP_230003422.1">
    <property type="nucleotide sequence ID" value="NZ_CP087134.1"/>
</dbReference>
<gene>
    <name evidence="1" type="ORF">SGQ83_12655</name>
</gene>
<dbReference type="EMBL" id="JAWXVI010000006">
    <property type="protein sequence ID" value="MDX6190204.1"/>
    <property type="molecule type" value="Genomic_DNA"/>
</dbReference>